<dbReference type="NCBIfam" id="TIGR01640">
    <property type="entry name" value="F_box_assoc_1"/>
    <property type="match status" value="1"/>
</dbReference>
<dbReference type="SUPFAM" id="SSF81383">
    <property type="entry name" value="F-box domain"/>
    <property type="match status" value="1"/>
</dbReference>
<dbReference type="PANTHER" id="PTHR31672:SF13">
    <property type="entry name" value="F-BOX PROTEIN CPR30-LIKE"/>
    <property type="match status" value="1"/>
</dbReference>
<dbReference type="Proteomes" id="UP000077755">
    <property type="component" value="Chromosome 6"/>
</dbReference>
<dbReference type="InterPro" id="IPR001810">
    <property type="entry name" value="F-box_dom"/>
</dbReference>
<evidence type="ECO:0000313" key="1">
    <source>
        <dbReference type="EMBL" id="WOH04469.1"/>
    </source>
</evidence>
<sequence>MNHKRMTEKVKKIIKYEKRNVVKEYQFPVLELPTILIYLIIAKLPLRTIFSCRAVCKAFRELIGDPYFTKTHLKEALSTSTAIIVKESYLCSPSFRPYILELDYTPKKSPCFSDHQFYNKHVISRQSQGVPSRGVKCCFLARIAVLVGSCNGLLCVTSLLQIKPTYCICNPVTGECVTLPHPTSFSSDYYFNHSGFGFCPKTEQYKVILFLSSEHTLRTEALVHTLGTESWRNIGEAPLFSSLRSFDCFLDGKLHFITASHKELYSFDLETEKFKPVPMPAHFSLEYCSEIPRIYVGVISGCLCLCYPFTDAYFEVYTMQEYGVRESWIKKFSIDIKFCCGLRAMKLLRPIKFSNNGELLFLSKHKTLVSYNTRKKSFRYIKNLGDECGDAIAYVPSFVSLRSHVFKSGITYEKIKLESSIQVQNASCLFCSCRLLNSGLVSMLRK</sequence>
<protein>
    <submittedName>
        <fullName evidence="1">Uncharacterized protein</fullName>
    </submittedName>
</protein>
<dbReference type="PANTHER" id="PTHR31672">
    <property type="entry name" value="BNACNNG10540D PROTEIN"/>
    <property type="match status" value="1"/>
</dbReference>
<proteinExistence type="predicted"/>
<reference evidence="1" key="2">
    <citation type="submission" date="2022-03" db="EMBL/GenBank/DDBJ databases">
        <title>Draft title - Genomic analysis of global carrot germplasm unveils the trajectory of domestication and the origin of high carotenoid orange carrot.</title>
        <authorList>
            <person name="Iorizzo M."/>
            <person name="Ellison S."/>
            <person name="Senalik D."/>
            <person name="Macko-Podgorni A."/>
            <person name="Grzebelus D."/>
            <person name="Bostan H."/>
            <person name="Rolling W."/>
            <person name="Curaba J."/>
            <person name="Simon P."/>
        </authorList>
    </citation>
    <scope>NUCLEOTIDE SEQUENCE</scope>
    <source>
        <tissue evidence="1">Leaf</tissue>
    </source>
</reference>
<dbReference type="InterPro" id="IPR050796">
    <property type="entry name" value="SCF_F-box_component"/>
</dbReference>
<keyword evidence="2" id="KW-1185">Reference proteome</keyword>
<reference evidence="1" key="1">
    <citation type="journal article" date="2016" name="Nat. Genet.">
        <title>A high-quality carrot genome assembly provides new insights into carotenoid accumulation and asterid genome evolution.</title>
        <authorList>
            <person name="Iorizzo M."/>
            <person name="Ellison S."/>
            <person name="Senalik D."/>
            <person name="Zeng P."/>
            <person name="Satapoomin P."/>
            <person name="Huang J."/>
            <person name="Bowman M."/>
            <person name="Iovene M."/>
            <person name="Sanseverino W."/>
            <person name="Cavagnaro P."/>
            <person name="Yildiz M."/>
            <person name="Macko-Podgorni A."/>
            <person name="Moranska E."/>
            <person name="Grzebelus E."/>
            <person name="Grzebelus D."/>
            <person name="Ashrafi H."/>
            <person name="Zheng Z."/>
            <person name="Cheng S."/>
            <person name="Spooner D."/>
            <person name="Van Deynze A."/>
            <person name="Simon P."/>
        </authorList>
    </citation>
    <scope>NUCLEOTIDE SEQUENCE</scope>
    <source>
        <tissue evidence="1">Leaf</tissue>
    </source>
</reference>
<dbReference type="KEGG" id="dcr:108227501"/>
<dbReference type="SMART" id="SM00256">
    <property type="entry name" value="FBOX"/>
    <property type="match status" value="1"/>
</dbReference>
<gene>
    <name evidence="1" type="ORF">DCAR_0623878</name>
</gene>
<dbReference type="OMA" id="VFCGYAH"/>
<dbReference type="OrthoDB" id="610337at2759"/>
<dbReference type="InterPro" id="IPR013187">
    <property type="entry name" value="F-box-assoc_dom_typ3"/>
</dbReference>
<dbReference type="PROSITE" id="PS50181">
    <property type="entry name" value="FBOX"/>
    <property type="match status" value="1"/>
</dbReference>
<dbReference type="InterPro" id="IPR017451">
    <property type="entry name" value="F-box-assoc_interact_dom"/>
</dbReference>
<evidence type="ECO:0000313" key="2">
    <source>
        <dbReference type="Proteomes" id="UP000077755"/>
    </source>
</evidence>
<accession>A0A164VH01</accession>
<dbReference type="Pfam" id="PF00646">
    <property type="entry name" value="F-box"/>
    <property type="match status" value="1"/>
</dbReference>
<dbReference type="Gene3D" id="1.20.1280.50">
    <property type="match status" value="1"/>
</dbReference>
<organism evidence="1 2">
    <name type="scientific">Daucus carota subsp. sativus</name>
    <name type="common">Carrot</name>
    <dbReference type="NCBI Taxonomy" id="79200"/>
    <lineage>
        <taxon>Eukaryota</taxon>
        <taxon>Viridiplantae</taxon>
        <taxon>Streptophyta</taxon>
        <taxon>Embryophyta</taxon>
        <taxon>Tracheophyta</taxon>
        <taxon>Spermatophyta</taxon>
        <taxon>Magnoliopsida</taxon>
        <taxon>eudicotyledons</taxon>
        <taxon>Gunneridae</taxon>
        <taxon>Pentapetalae</taxon>
        <taxon>asterids</taxon>
        <taxon>campanulids</taxon>
        <taxon>Apiales</taxon>
        <taxon>Apiaceae</taxon>
        <taxon>Apioideae</taxon>
        <taxon>Scandiceae</taxon>
        <taxon>Daucinae</taxon>
        <taxon>Daucus</taxon>
        <taxon>Daucus sect. Daucus</taxon>
    </lineage>
</organism>
<dbReference type="Pfam" id="PF08268">
    <property type="entry name" value="FBA_3"/>
    <property type="match status" value="1"/>
</dbReference>
<dbReference type="EMBL" id="CP093348">
    <property type="protein sequence ID" value="WOH04469.1"/>
    <property type="molecule type" value="Genomic_DNA"/>
</dbReference>
<dbReference type="InterPro" id="IPR036047">
    <property type="entry name" value="F-box-like_dom_sf"/>
</dbReference>
<dbReference type="Gramene" id="KZM90327">
    <property type="protein sequence ID" value="KZM90327"/>
    <property type="gene ID" value="DCAR_022308"/>
</dbReference>
<name>A0A164VH01_DAUCS</name>
<dbReference type="AlphaFoldDB" id="A0A164VH01"/>